<feature type="region of interest" description="Disordered" evidence="1">
    <location>
        <begin position="1"/>
        <end position="30"/>
    </location>
</feature>
<sequence length="231" mass="26059">MAGRTRGEWRQRRAGGGAAPPRPSLAPAPSPAAARFLLAPSNRWMIVKRFLTPEERRQLLAKALRHFQRGELLPNPSGPARYFAKVDEDPRVYDDALLQRLTRRCEQCLRLERVAHDCVLGRTISLIAPGGYIHRHTDAYREGLPGHRLGLEHCRCNVVVRMPHPSGRPIIEGEALDVEEGDLWVFMASRSAHETQPLQAQDPRIVFGFGWSVPPSHKFQPPPEESLWSAH</sequence>
<evidence type="ECO:0000313" key="3">
    <source>
        <dbReference type="Proteomes" id="UP001515480"/>
    </source>
</evidence>
<dbReference type="AlphaFoldDB" id="A0AB34JFV8"/>
<feature type="compositionally biased region" description="Pro residues" evidence="1">
    <location>
        <begin position="20"/>
        <end position="30"/>
    </location>
</feature>
<feature type="compositionally biased region" description="Basic and acidic residues" evidence="1">
    <location>
        <begin position="1"/>
        <end position="11"/>
    </location>
</feature>
<protein>
    <recommendedName>
        <fullName evidence="4">Fe2OG dioxygenase domain-containing protein</fullName>
    </recommendedName>
</protein>
<evidence type="ECO:0008006" key="4">
    <source>
        <dbReference type="Google" id="ProtNLM"/>
    </source>
</evidence>
<dbReference type="Proteomes" id="UP001515480">
    <property type="component" value="Unassembled WGS sequence"/>
</dbReference>
<gene>
    <name evidence="2" type="ORF">AB1Y20_022098</name>
</gene>
<organism evidence="2 3">
    <name type="scientific">Prymnesium parvum</name>
    <name type="common">Toxic golden alga</name>
    <dbReference type="NCBI Taxonomy" id="97485"/>
    <lineage>
        <taxon>Eukaryota</taxon>
        <taxon>Haptista</taxon>
        <taxon>Haptophyta</taxon>
        <taxon>Prymnesiophyceae</taxon>
        <taxon>Prymnesiales</taxon>
        <taxon>Prymnesiaceae</taxon>
        <taxon>Prymnesium</taxon>
    </lineage>
</organism>
<reference evidence="2 3" key="1">
    <citation type="journal article" date="2024" name="Science">
        <title>Giant polyketide synthase enzymes in the biosynthesis of giant marine polyether toxins.</title>
        <authorList>
            <person name="Fallon T.R."/>
            <person name="Shende V.V."/>
            <person name="Wierzbicki I.H."/>
            <person name="Pendleton A.L."/>
            <person name="Watervoot N.F."/>
            <person name="Auber R.P."/>
            <person name="Gonzalez D.J."/>
            <person name="Wisecaver J.H."/>
            <person name="Moore B.S."/>
        </authorList>
    </citation>
    <scope>NUCLEOTIDE SEQUENCE [LARGE SCALE GENOMIC DNA]</scope>
    <source>
        <strain evidence="2 3">12B1</strain>
    </source>
</reference>
<keyword evidence="3" id="KW-1185">Reference proteome</keyword>
<dbReference type="EMBL" id="JBGBPQ010000008">
    <property type="protein sequence ID" value="KAL1520520.1"/>
    <property type="molecule type" value="Genomic_DNA"/>
</dbReference>
<evidence type="ECO:0000256" key="1">
    <source>
        <dbReference type="SAM" id="MobiDB-lite"/>
    </source>
</evidence>
<proteinExistence type="predicted"/>
<comment type="caution">
    <text evidence="2">The sequence shown here is derived from an EMBL/GenBank/DDBJ whole genome shotgun (WGS) entry which is preliminary data.</text>
</comment>
<accession>A0AB34JFV8</accession>
<name>A0AB34JFV8_PRYPA</name>
<evidence type="ECO:0000313" key="2">
    <source>
        <dbReference type="EMBL" id="KAL1520520.1"/>
    </source>
</evidence>